<accession>H9UFJ6</accession>
<keyword evidence="5" id="KW-1185">Reference proteome</keyword>
<dbReference type="GO" id="GO:0050118">
    <property type="term" value="F:N-acetyldiaminopimelate deacetylase activity"/>
    <property type="evidence" value="ECO:0007669"/>
    <property type="project" value="UniProtKB-ARBA"/>
</dbReference>
<feature type="domain" description="Peptidase M20 dimerisation" evidence="3">
    <location>
        <begin position="192"/>
        <end position="283"/>
    </location>
</feature>
<sequence length="400" mass="42768">MSIYPVHGSWETHVEAATAFRRQLHQHPELTWQEHNTATAIRQSLDALGIPWSSCAGTGTIARLHPDSTEFPDAADRPTIALRADIDALPITEPGDLPWRSRIDGCMHACGHDGHTAALMLCASWLSENPKQLANPVTLLFQPAEEGGHGAREMIRDGALDNVDRIFGWHNWPAIPFGRAICPDGPVMSANATFTIDIHGVGGHSSQPELCRDPVLAGSEIVTSLQQLVSRRLPPQTPAVVSVTSFDAVSAPTVIRETARLEGSIRVADSTLTGHIGDLIHEIATAAAASCGTTAVVAYHPRYSATVNHPDAAAPARQVLAEVLGADCSHTDIQLPLMASEDFSYYLEQIPGAFMLIGSAVGGRYATACHNPGYEFNDDLLPAAARCLLQLAGCPDPTDR</sequence>
<dbReference type="NCBIfam" id="TIGR01891">
    <property type="entry name" value="amidohydrolases"/>
    <property type="match status" value="1"/>
</dbReference>
<keyword evidence="2" id="KW-0479">Metal-binding</keyword>
<dbReference type="STRING" id="889378.Spiaf_0180"/>
<feature type="binding site" evidence="2">
    <location>
        <position position="146"/>
    </location>
    <ligand>
        <name>Mn(2+)</name>
        <dbReference type="ChEBI" id="CHEBI:29035"/>
        <label>2</label>
    </ligand>
</feature>
<dbReference type="CDD" id="cd03886">
    <property type="entry name" value="M20_Acy1"/>
    <property type="match status" value="1"/>
</dbReference>
<dbReference type="Gene3D" id="3.30.70.360">
    <property type="match status" value="1"/>
</dbReference>
<feature type="binding site" evidence="2">
    <location>
        <position position="170"/>
    </location>
    <ligand>
        <name>Mn(2+)</name>
        <dbReference type="ChEBI" id="CHEBI:29035"/>
        <label>2</label>
    </ligand>
</feature>
<dbReference type="RefSeq" id="WP_014454287.1">
    <property type="nucleotide sequence ID" value="NC_017098.1"/>
</dbReference>
<organism evidence="4 5">
    <name type="scientific">Spirochaeta africana (strain ATCC 700263 / DSM 8902 / Z-7692)</name>
    <dbReference type="NCBI Taxonomy" id="889378"/>
    <lineage>
        <taxon>Bacteria</taxon>
        <taxon>Pseudomonadati</taxon>
        <taxon>Spirochaetota</taxon>
        <taxon>Spirochaetia</taxon>
        <taxon>Spirochaetales</taxon>
        <taxon>Spirochaetaceae</taxon>
        <taxon>Spirochaeta</taxon>
    </lineage>
</organism>
<dbReference type="PANTHER" id="PTHR11014">
    <property type="entry name" value="PEPTIDASE M20 FAMILY MEMBER"/>
    <property type="match status" value="1"/>
</dbReference>
<evidence type="ECO:0000256" key="2">
    <source>
        <dbReference type="PIRSR" id="PIRSR005962-1"/>
    </source>
</evidence>
<dbReference type="AlphaFoldDB" id="H9UFJ6"/>
<protein>
    <submittedName>
        <fullName evidence="4">Amidohydrolase</fullName>
    </submittedName>
</protein>
<name>H9UFJ6_SPIAZ</name>
<keyword evidence="2" id="KW-0464">Manganese</keyword>
<gene>
    <name evidence="4" type="ordered locus">Spiaf_0180</name>
</gene>
<dbReference type="InterPro" id="IPR036264">
    <property type="entry name" value="Bact_exopeptidase_dim_dom"/>
</dbReference>
<evidence type="ECO:0000313" key="4">
    <source>
        <dbReference type="EMBL" id="AFG36289.1"/>
    </source>
</evidence>
<reference evidence="5" key="1">
    <citation type="journal article" date="2013" name="Stand. Genomic Sci.">
        <title>Complete genome sequence of the halophilic bacterium Spirochaeta africana type strain (Z-7692(T)) from the alkaline Lake Magadi in the East African Rift.</title>
        <authorList>
            <person name="Liolos K."/>
            <person name="Abt B."/>
            <person name="Scheuner C."/>
            <person name="Teshima H."/>
            <person name="Held B."/>
            <person name="Lapidus A."/>
            <person name="Nolan M."/>
            <person name="Lucas S."/>
            <person name="Deshpande S."/>
            <person name="Cheng J.F."/>
            <person name="Tapia R."/>
            <person name="Goodwin L.A."/>
            <person name="Pitluck S."/>
            <person name="Pagani I."/>
            <person name="Ivanova N."/>
            <person name="Mavromatis K."/>
            <person name="Mikhailova N."/>
            <person name="Huntemann M."/>
            <person name="Pati A."/>
            <person name="Chen A."/>
            <person name="Palaniappan K."/>
            <person name="Land M."/>
            <person name="Rohde M."/>
            <person name="Tindall B.J."/>
            <person name="Detter J.C."/>
            <person name="Goker M."/>
            <person name="Bristow J."/>
            <person name="Eisen J.A."/>
            <person name="Markowitz V."/>
            <person name="Hugenholtz P."/>
            <person name="Woyke T."/>
            <person name="Klenk H.P."/>
            <person name="Kyrpides N.C."/>
        </authorList>
    </citation>
    <scope>NUCLEOTIDE SEQUENCE</scope>
    <source>
        <strain evidence="5">ATCC 700263 / DSM 8902 / Z-7692</strain>
    </source>
</reference>
<dbReference type="InterPro" id="IPR002933">
    <property type="entry name" value="Peptidase_M20"/>
</dbReference>
<dbReference type="Pfam" id="PF07687">
    <property type="entry name" value="M20_dimer"/>
    <property type="match status" value="1"/>
</dbReference>
<feature type="binding site" evidence="2">
    <location>
        <position position="370"/>
    </location>
    <ligand>
        <name>Mn(2+)</name>
        <dbReference type="ChEBI" id="CHEBI:29035"/>
        <label>2</label>
    </ligand>
</feature>
<proteinExistence type="predicted"/>
<dbReference type="Gene3D" id="3.40.630.10">
    <property type="entry name" value="Zn peptidases"/>
    <property type="match status" value="1"/>
</dbReference>
<dbReference type="PATRIC" id="fig|889378.3.peg.183"/>
<dbReference type="OrthoDB" id="9776731at2"/>
<dbReference type="KEGG" id="sfc:Spiaf_0180"/>
<evidence type="ECO:0000256" key="1">
    <source>
        <dbReference type="ARBA" id="ARBA00022801"/>
    </source>
</evidence>
<dbReference type="InterPro" id="IPR011650">
    <property type="entry name" value="Peptidase_M20_dimer"/>
</dbReference>
<evidence type="ECO:0000259" key="3">
    <source>
        <dbReference type="Pfam" id="PF07687"/>
    </source>
</evidence>
<feature type="binding site" evidence="2">
    <location>
        <position position="112"/>
    </location>
    <ligand>
        <name>Mn(2+)</name>
        <dbReference type="ChEBI" id="CHEBI:29035"/>
        <label>2</label>
    </ligand>
</feature>
<dbReference type="FunFam" id="3.30.70.360:FF:000001">
    <property type="entry name" value="N-acetyldiaminopimelate deacetylase"/>
    <property type="match status" value="1"/>
</dbReference>
<dbReference type="SUPFAM" id="SSF53187">
    <property type="entry name" value="Zn-dependent exopeptidases"/>
    <property type="match status" value="1"/>
</dbReference>
<dbReference type="PIRSF" id="PIRSF005962">
    <property type="entry name" value="Pept_M20D_amidohydro"/>
    <property type="match status" value="1"/>
</dbReference>
<keyword evidence="1 4" id="KW-0378">Hydrolase</keyword>
<dbReference type="Pfam" id="PF01546">
    <property type="entry name" value="Peptidase_M20"/>
    <property type="match status" value="1"/>
</dbReference>
<dbReference type="PANTHER" id="PTHR11014:SF63">
    <property type="entry name" value="METALLOPEPTIDASE, PUTATIVE (AFU_ORTHOLOGUE AFUA_6G09600)-RELATED"/>
    <property type="match status" value="1"/>
</dbReference>
<evidence type="ECO:0000313" key="5">
    <source>
        <dbReference type="Proteomes" id="UP000007383"/>
    </source>
</evidence>
<dbReference type="HOGENOM" id="CLU_023257_1_1_12"/>
<dbReference type="GO" id="GO:0046872">
    <property type="term" value="F:metal ion binding"/>
    <property type="evidence" value="ECO:0007669"/>
    <property type="project" value="UniProtKB-KW"/>
</dbReference>
<dbReference type="eggNOG" id="COG1473">
    <property type="taxonomic scope" value="Bacteria"/>
</dbReference>
<dbReference type="Proteomes" id="UP000007383">
    <property type="component" value="Chromosome"/>
</dbReference>
<feature type="binding site" evidence="2">
    <location>
        <position position="110"/>
    </location>
    <ligand>
        <name>Mn(2+)</name>
        <dbReference type="ChEBI" id="CHEBI:29035"/>
        <label>2</label>
    </ligand>
</feature>
<comment type="cofactor">
    <cofactor evidence="2">
        <name>Mn(2+)</name>
        <dbReference type="ChEBI" id="CHEBI:29035"/>
    </cofactor>
    <text evidence="2">The Mn(2+) ion enhances activity.</text>
</comment>
<dbReference type="InterPro" id="IPR017439">
    <property type="entry name" value="Amidohydrolase"/>
</dbReference>
<dbReference type="NCBIfam" id="NF038260">
    <property type="entry name" value="ectoine_DoeB_2"/>
    <property type="match status" value="1"/>
</dbReference>
<dbReference type="GO" id="GO:0019877">
    <property type="term" value="P:diaminopimelate biosynthetic process"/>
    <property type="evidence" value="ECO:0007669"/>
    <property type="project" value="UniProtKB-ARBA"/>
</dbReference>
<dbReference type="SUPFAM" id="SSF55031">
    <property type="entry name" value="Bacterial exopeptidase dimerisation domain"/>
    <property type="match status" value="1"/>
</dbReference>
<dbReference type="EMBL" id="CP003282">
    <property type="protein sequence ID" value="AFG36289.1"/>
    <property type="molecule type" value="Genomic_DNA"/>
</dbReference>